<protein>
    <submittedName>
        <fullName evidence="5">CDP-alcohol phosphatidyltransferase</fullName>
    </submittedName>
</protein>
<organism evidence="5 6">
    <name type="scientific">Haliangium ochraceum (strain DSM 14365 / JCM 11303 / SMP-2)</name>
    <dbReference type="NCBI Taxonomy" id="502025"/>
    <lineage>
        <taxon>Bacteria</taxon>
        <taxon>Pseudomonadati</taxon>
        <taxon>Myxococcota</taxon>
        <taxon>Polyangia</taxon>
        <taxon>Haliangiales</taxon>
        <taxon>Kofleriaceae</taxon>
        <taxon>Haliangium</taxon>
    </lineage>
</organism>
<dbReference type="EMBL" id="CP001804">
    <property type="protein sequence ID" value="ACY17211.1"/>
    <property type="molecule type" value="Genomic_DNA"/>
</dbReference>
<gene>
    <name evidence="5" type="ordered locus">Hoch_4721</name>
</gene>
<dbReference type="KEGG" id="hoh:Hoch_4721"/>
<dbReference type="GO" id="GO:0016780">
    <property type="term" value="F:phosphotransferase activity, for other substituted phosphate groups"/>
    <property type="evidence" value="ECO:0007669"/>
    <property type="project" value="InterPro"/>
</dbReference>
<keyword evidence="1 2" id="KW-0808">Transferase</keyword>
<feature type="transmembrane region" description="Helical" evidence="4">
    <location>
        <begin position="40"/>
        <end position="59"/>
    </location>
</feature>
<feature type="transmembrane region" description="Helical" evidence="4">
    <location>
        <begin position="193"/>
        <end position="212"/>
    </location>
</feature>
<dbReference type="Pfam" id="PF01066">
    <property type="entry name" value="CDP-OH_P_transf"/>
    <property type="match status" value="1"/>
</dbReference>
<keyword evidence="4" id="KW-1133">Transmembrane helix</keyword>
<dbReference type="Gene3D" id="1.20.120.1760">
    <property type="match status" value="1"/>
</dbReference>
<dbReference type="GO" id="GO:0016020">
    <property type="term" value="C:membrane"/>
    <property type="evidence" value="ECO:0007669"/>
    <property type="project" value="InterPro"/>
</dbReference>
<evidence type="ECO:0000256" key="1">
    <source>
        <dbReference type="ARBA" id="ARBA00022679"/>
    </source>
</evidence>
<dbReference type="OrthoDB" id="9777147at2"/>
<evidence type="ECO:0000256" key="2">
    <source>
        <dbReference type="RuleBase" id="RU003750"/>
    </source>
</evidence>
<reference evidence="5 6" key="1">
    <citation type="journal article" date="2010" name="Stand. Genomic Sci.">
        <title>Complete genome sequence of Haliangium ochraceum type strain (SMP-2).</title>
        <authorList>
            <consortium name="US DOE Joint Genome Institute (JGI-PGF)"/>
            <person name="Ivanova N."/>
            <person name="Daum C."/>
            <person name="Lang E."/>
            <person name="Abt B."/>
            <person name="Kopitz M."/>
            <person name="Saunders E."/>
            <person name="Lapidus A."/>
            <person name="Lucas S."/>
            <person name="Glavina Del Rio T."/>
            <person name="Nolan M."/>
            <person name="Tice H."/>
            <person name="Copeland A."/>
            <person name="Cheng J.F."/>
            <person name="Chen F."/>
            <person name="Bruce D."/>
            <person name="Goodwin L."/>
            <person name="Pitluck S."/>
            <person name="Mavromatis K."/>
            <person name="Pati A."/>
            <person name="Mikhailova N."/>
            <person name="Chen A."/>
            <person name="Palaniappan K."/>
            <person name="Land M."/>
            <person name="Hauser L."/>
            <person name="Chang Y.J."/>
            <person name="Jeffries C.D."/>
            <person name="Detter J.C."/>
            <person name="Brettin T."/>
            <person name="Rohde M."/>
            <person name="Goker M."/>
            <person name="Bristow J."/>
            <person name="Markowitz V."/>
            <person name="Eisen J.A."/>
            <person name="Hugenholtz P."/>
            <person name="Kyrpides N.C."/>
            <person name="Klenk H.P."/>
        </authorList>
    </citation>
    <scope>NUCLEOTIDE SEQUENCE [LARGE SCALE GENOMIC DNA]</scope>
    <source>
        <strain evidence="6">DSM 14365 / CIP 107738 / JCM 11303 / AJ 13395 / SMP-2</strain>
    </source>
</reference>
<dbReference type="InterPro" id="IPR000462">
    <property type="entry name" value="CDP-OH_P_trans"/>
</dbReference>
<sequence length="322" mass="34916">MSEMRTLRYLAPNLVTTANIVFGLLSLTYASQGEYHTAAWFIIYAVLGDLLDGLVARAVRGTSELGVQLDSLADFLNFGVAPAFLVYSSVGTSPTLPFTDGLDRVLLMCACGAWVLAATFRLARYNITPDDETPRLGTMKIFFGVPTTLAAGILITAFLTFYKYAPMGDVFPARPLSFGGPRLLGDFETPESVWRALPLFLFLGAYLMASTLRMPKLGVMRSKVVAVLCFGAALGVGICGALRVLPEYMVVPPSVWMVMFLIWGQISPVAKSMKPLPIFPPRDPRPGEEPMRPDDHLLPDGAEPSLEPEDATPLPAPISDPP</sequence>
<evidence type="ECO:0000256" key="4">
    <source>
        <dbReference type="SAM" id="Phobius"/>
    </source>
</evidence>
<keyword evidence="4" id="KW-0472">Membrane</keyword>
<feature type="transmembrane region" description="Helical" evidence="4">
    <location>
        <begin position="141"/>
        <end position="162"/>
    </location>
</feature>
<proteinExistence type="inferred from homology"/>
<feature type="transmembrane region" description="Helical" evidence="4">
    <location>
        <begin position="224"/>
        <end position="245"/>
    </location>
</feature>
<dbReference type="STRING" id="502025.Hoch_4721"/>
<comment type="similarity">
    <text evidence="2">Belongs to the CDP-alcohol phosphatidyltransferase class-I family.</text>
</comment>
<feature type="region of interest" description="Disordered" evidence="3">
    <location>
        <begin position="278"/>
        <end position="322"/>
    </location>
</feature>
<dbReference type="AlphaFoldDB" id="D0LRI3"/>
<accession>D0LRI3</accession>
<feature type="transmembrane region" description="Helical" evidence="4">
    <location>
        <begin position="102"/>
        <end position="120"/>
    </location>
</feature>
<feature type="compositionally biased region" description="Basic and acidic residues" evidence="3">
    <location>
        <begin position="282"/>
        <end position="298"/>
    </location>
</feature>
<dbReference type="InterPro" id="IPR048254">
    <property type="entry name" value="CDP_ALCOHOL_P_TRANSF_CS"/>
</dbReference>
<evidence type="ECO:0000313" key="6">
    <source>
        <dbReference type="Proteomes" id="UP000001880"/>
    </source>
</evidence>
<keyword evidence="4" id="KW-0812">Transmembrane</keyword>
<keyword evidence="6" id="KW-1185">Reference proteome</keyword>
<evidence type="ECO:0000256" key="3">
    <source>
        <dbReference type="SAM" id="MobiDB-lite"/>
    </source>
</evidence>
<feature type="transmembrane region" description="Helical" evidence="4">
    <location>
        <begin position="71"/>
        <end position="90"/>
    </location>
</feature>
<evidence type="ECO:0000313" key="5">
    <source>
        <dbReference type="EMBL" id="ACY17211.1"/>
    </source>
</evidence>
<dbReference type="PROSITE" id="PS00379">
    <property type="entry name" value="CDP_ALCOHOL_P_TRANSF"/>
    <property type="match status" value="1"/>
</dbReference>
<dbReference type="HOGENOM" id="CLU_862684_0_0_7"/>
<dbReference type="Proteomes" id="UP000001880">
    <property type="component" value="Chromosome"/>
</dbReference>
<name>D0LRI3_HALO1</name>
<dbReference type="eggNOG" id="COG1183">
    <property type="taxonomic scope" value="Bacteria"/>
</dbReference>
<dbReference type="GO" id="GO:0008654">
    <property type="term" value="P:phospholipid biosynthetic process"/>
    <property type="evidence" value="ECO:0007669"/>
    <property type="project" value="InterPro"/>
</dbReference>
<dbReference type="InterPro" id="IPR043130">
    <property type="entry name" value="CDP-OH_PTrfase_TM_dom"/>
</dbReference>
<dbReference type="RefSeq" id="WP_012829809.1">
    <property type="nucleotide sequence ID" value="NC_013440.1"/>
</dbReference>